<dbReference type="GeneID" id="111281242"/>
<dbReference type="Proteomes" id="UP000515121">
    <property type="component" value="Unplaced"/>
</dbReference>
<feature type="domain" description="BHLH" evidence="7">
    <location>
        <begin position="51"/>
        <end position="103"/>
    </location>
</feature>
<evidence type="ECO:0000256" key="1">
    <source>
        <dbReference type="ARBA" id="ARBA00004123"/>
    </source>
</evidence>
<reference evidence="9" key="1">
    <citation type="submission" date="2025-08" db="UniProtKB">
        <authorList>
            <consortium name="RefSeq"/>
        </authorList>
    </citation>
    <scope>IDENTIFICATION</scope>
    <source>
        <tissue evidence="9">Fruit stalk</tissue>
    </source>
</reference>
<keyword evidence="6" id="KW-0732">Signal</keyword>
<name>A0A6P5X8D0_DURZI</name>
<gene>
    <name evidence="9" type="primary">LOC111281242</name>
</gene>
<keyword evidence="3" id="KW-0804">Transcription</keyword>
<dbReference type="Pfam" id="PF00010">
    <property type="entry name" value="HLH"/>
    <property type="match status" value="1"/>
</dbReference>
<sequence length="199" mass="22521">MIVFILLFCLWLSFLIREPLSTLILLGNATSFASFATAEEVLSMESNPNSSSRTDRKLIERNRRNQMKALYSKLNSLIPHTSSREPTSLPDQLDVAANYIKGLQINLERLKERKDSLMRVERSTNKTSRSSSRPKSPQIQIHEMGSSLEIGLTTASNRQFIFNEIIRILHEEGAEIVNASFSVVDDTVFHTIHLTVGML</sequence>
<evidence type="ECO:0000259" key="7">
    <source>
        <dbReference type="PROSITE" id="PS50888"/>
    </source>
</evidence>
<keyword evidence="8" id="KW-1185">Reference proteome</keyword>
<dbReference type="InterPro" id="IPR036638">
    <property type="entry name" value="HLH_DNA-bd_sf"/>
</dbReference>
<evidence type="ECO:0000313" key="9">
    <source>
        <dbReference type="RefSeq" id="XP_022724669.1"/>
    </source>
</evidence>
<dbReference type="SUPFAM" id="SSF47459">
    <property type="entry name" value="HLH, helix-loop-helix DNA-binding domain"/>
    <property type="match status" value="1"/>
</dbReference>
<dbReference type="GO" id="GO:0000977">
    <property type="term" value="F:RNA polymerase II transcription regulatory region sequence-specific DNA binding"/>
    <property type="evidence" value="ECO:0007669"/>
    <property type="project" value="TreeGrafter"/>
</dbReference>
<dbReference type="GO" id="GO:0046983">
    <property type="term" value="F:protein dimerization activity"/>
    <property type="evidence" value="ECO:0007669"/>
    <property type="project" value="InterPro"/>
</dbReference>
<dbReference type="Gene3D" id="4.10.280.10">
    <property type="entry name" value="Helix-loop-helix DNA-binding domain"/>
    <property type="match status" value="1"/>
</dbReference>
<evidence type="ECO:0000256" key="4">
    <source>
        <dbReference type="ARBA" id="ARBA00023242"/>
    </source>
</evidence>
<dbReference type="GO" id="GO:0090575">
    <property type="term" value="C:RNA polymerase II transcription regulator complex"/>
    <property type="evidence" value="ECO:0007669"/>
    <property type="project" value="TreeGrafter"/>
</dbReference>
<dbReference type="OrthoDB" id="752507at2759"/>
<feature type="signal peptide" evidence="6">
    <location>
        <begin position="1"/>
        <end position="21"/>
    </location>
</feature>
<dbReference type="RefSeq" id="XP_022724669.1">
    <property type="nucleotide sequence ID" value="XM_022868934.1"/>
</dbReference>
<evidence type="ECO:0000256" key="2">
    <source>
        <dbReference type="ARBA" id="ARBA00023015"/>
    </source>
</evidence>
<dbReference type="PROSITE" id="PS50888">
    <property type="entry name" value="BHLH"/>
    <property type="match status" value="1"/>
</dbReference>
<dbReference type="PANTHER" id="PTHR13935:SF90">
    <property type="entry name" value="TRANSCRIPTION FACTOR BHLH162"/>
    <property type="match status" value="1"/>
</dbReference>
<proteinExistence type="predicted"/>
<protein>
    <submittedName>
        <fullName evidence="9">Transcription factor bHLH162-like</fullName>
    </submittedName>
</protein>
<accession>A0A6P5X8D0</accession>
<dbReference type="InterPro" id="IPR015660">
    <property type="entry name" value="MASH1/Ascl1a-like"/>
</dbReference>
<feature type="chain" id="PRO_5028460750" evidence="6">
    <location>
        <begin position="22"/>
        <end position="199"/>
    </location>
</feature>
<keyword evidence="2" id="KW-0805">Transcription regulation</keyword>
<keyword evidence="4" id="KW-0539">Nucleus</keyword>
<dbReference type="KEGG" id="dzi:111281242"/>
<evidence type="ECO:0000256" key="6">
    <source>
        <dbReference type="SAM" id="SignalP"/>
    </source>
</evidence>
<dbReference type="FunFam" id="4.10.280.10:FF:000103">
    <property type="entry name" value="Transcription factor bHLH162"/>
    <property type="match status" value="1"/>
</dbReference>
<organism evidence="8 9">
    <name type="scientific">Durio zibethinus</name>
    <name type="common">Durian</name>
    <dbReference type="NCBI Taxonomy" id="66656"/>
    <lineage>
        <taxon>Eukaryota</taxon>
        <taxon>Viridiplantae</taxon>
        <taxon>Streptophyta</taxon>
        <taxon>Embryophyta</taxon>
        <taxon>Tracheophyta</taxon>
        <taxon>Spermatophyta</taxon>
        <taxon>Magnoliopsida</taxon>
        <taxon>eudicotyledons</taxon>
        <taxon>Gunneridae</taxon>
        <taxon>Pentapetalae</taxon>
        <taxon>rosids</taxon>
        <taxon>malvids</taxon>
        <taxon>Malvales</taxon>
        <taxon>Malvaceae</taxon>
        <taxon>Helicteroideae</taxon>
        <taxon>Durio</taxon>
    </lineage>
</organism>
<feature type="region of interest" description="Disordered" evidence="5">
    <location>
        <begin position="116"/>
        <end position="138"/>
    </location>
</feature>
<dbReference type="AlphaFoldDB" id="A0A6P5X8D0"/>
<dbReference type="InterPro" id="IPR011598">
    <property type="entry name" value="bHLH_dom"/>
</dbReference>
<comment type="subcellular location">
    <subcellularLocation>
        <location evidence="1">Nucleus</location>
    </subcellularLocation>
</comment>
<dbReference type="GO" id="GO:0000981">
    <property type="term" value="F:DNA-binding transcription factor activity, RNA polymerase II-specific"/>
    <property type="evidence" value="ECO:0007669"/>
    <property type="project" value="TreeGrafter"/>
</dbReference>
<evidence type="ECO:0000256" key="5">
    <source>
        <dbReference type="SAM" id="MobiDB-lite"/>
    </source>
</evidence>
<dbReference type="PANTHER" id="PTHR13935">
    <property type="entry name" value="ACHAETE-SCUTE TRANSCRIPTION FACTOR-RELATED"/>
    <property type="match status" value="1"/>
</dbReference>
<evidence type="ECO:0000313" key="8">
    <source>
        <dbReference type="Proteomes" id="UP000515121"/>
    </source>
</evidence>
<evidence type="ECO:0000256" key="3">
    <source>
        <dbReference type="ARBA" id="ARBA00023163"/>
    </source>
</evidence>
<dbReference type="SMART" id="SM00353">
    <property type="entry name" value="HLH"/>
    <property type="match status" value="1"/>
</dbReference>
<feature type="compositionally biased region" description="Low complexity" evidence="5">
    <location>
        <begin position="125"/>
        <end position="138"/>
    </location>
</feature>